<keyword evidence="3" id="KW-1185">Reference proteome</keyword>
<evidence type="ECO:0000256" key="1">
    <source>
        <dbReference type="SAM" id="SignalP"/>
    </source>
</evidence>
<evidence type="ECO:0000313" key="3">
    <source>
        <dbReference type="Proteomes" id="UP001597308"/>
    </source>
</evidence>
<evidence type="ECO:0000313" key="2">
    <source>
        <dbReference type="EMBL" id="MFD1703274.1"/>
    </source>
</evidence>
<protein>
    <submittedName>
        <fullName evidence="2">Uncharacterized protein</fullName>
    </submittedName>
</protein>
<proteinExistence type="predicted"/>
<comment type="caution">
    <text evidence="2">The sequence shown here is derived from an EMBL/GenBank/DDBJ whole genome shotgun (WGS) entry which is preliminary data.</text>
</comment>
<gene>
    <name evidence="2" type="ORF">ACFSCV_09680</name>
</gene>
<name>A0ABW4K535_9HYPH</name>
<reference evidence="3" key="1">
    <citation type="journal article" date="2019" name="Int. J. Syst. Evol. Microbiol.">
        <title>The Global Catalogue of Microorganisms (GCM) 10K type strain sequencing project: providing services to taxonomists for standard genome sequencing and annotation.</title>
        <authorList>
            <consortium name="The Broad Institute Genomics Platform"/>
            <consortium name="The Broad Institute Genome Sequencing Center for Infectious Disease"/>
            <person name="Wu L."/>
            <person name="Ma J."/>
        </authorList>
    </citation>
    <scope>NUCLEOTIDE SEQUENCE [LARGE SCALE GENOMIC DNA]</scope>
    <source>
        <strain evidence="3">KCTC 23707</strain>
    </source>
</reference>
<dbReference type="RefSeq" id="WP_378799313.1">
    <property type="nucleotide sequence ID" value="NZ_JBHUER010000006.1"/>
</dbReference>
<sequence length="106" mass="11244">MRAGAWIAAAVIVAGSAAFAASAVTVERLSLVSETPMVIVYGADELATIPPGVFIAVHACRDEKQVITPLVRIGDRTGEVRDGRFRVQRTRRPLADGLPPLSCLGF</sequence>
<feature type="chain" id="PRO_5045300409" evidence="1">
    <location>
        <begin position="21"/>
        <end position="106"/>
    </location>
</feature>
<keyword evidence="1" id="KW-0732">Signal</keyword>
<dbReference type="Proteomes" id="UP001597308">
    <property type="component" value="Unassembled WGS sequence"/>
</dbReference>
<accession>A0ABW4K535</accession>
<dbReference type="EMBL" id="JBHUER010000006">
    <property type="protein sequence ID" value="MFD1703274.1"/>
    <property type="molecule type" value="Genomic_DNA"/>
</dbReference>
<feature type="signal peptide" evidence="1">
    <location>
        <begin position="1"/>
        <end position="20"/>
    </location>
</feature>
<organism evidence="2 3">
    <name type="scientific">Methylopila henanensis</name>
    <dbReference type="NCBI Taxonomy" id="873516"/>
    <lineage>
        <taxon>Bacteria</taxon>
        <taxon>Pseudomonadati</taxon>
        <taxon>Pseudomonadota</taxon>
        <taxon>Alphaproteobacteria</taxon>
        <taxon>Hyphomicrobiales</taxon>
        <taxon>Methylopilaceae</taxon>
        <taxon>Methylopila</taxon>
    </lineage>
</organism>